<accession>A0A0E9V7L2</accession>
<sequence>MPDGRHNHNTISRRNNQYSWSVNSSVWLLLIN</sequence>
<evidence type="ECO:0000313" key="1">
    <source>
        <dbReference type="EMBL" id="JAH73435.1"/>
    </source>
</evidence>
<dbReference type="AlphaFoldDB" id="A0A0E9V7L2"/>
<reference evidence="1" key="2">
    <citation type="journal article" date="2015" name="Fish Shellfish Immunol.">
        <title>Early steps in the European eel (Anguilla anguilla)-Vibrio vulnificus interaction in the gills: Role of the RtxA13 toxin.</title>
        <authorList>
            <person name="Callol A."/>
            <person name="Pajuelo D."/>
            <person name="Ebbesson L."/>
            <person name="Teles M."/>
            <person name="MacKenzie S."/>
            <person name="Amaro C."/>
        </authorList>
    </citation>
    <scope>NUCLEOTIDE SEQUENCE</scope>
</reference>
<name>A0A0E9V7L2_ANGAN</name>
<dbReference type="EMBL" id="GBXM01035142">
    <property type="protein sequence ID" value="JAH73435.1"/>
    <property type="molecule type" value="Transcribed_RNA"/>
</dbReference>
<reference evidence="1" key="1">
    <citation type="submission" date="2014-11" db="EMBL/GenBank/DDBJ databases">
        <authorList>
            <person name="Amaro Gonzalez C."/>
        </authorList>
    </citation>
    <scope>NUCLEOTIDE SEQUENCE</scope>
</reference>
<protein>
    <submittedName>
        <fullName evidence="1">Uncharacterized protein</fullName>
    </submittedName>
</protein>
<proteinExistence type="predicted"/>
<organism evidence="1">
    <name type="scientific">Anguilla anguilla</name>
    <name type="common">European freshwater eel</name>
    <name type="synonym">Muraena anguilla</name>
    <dbReference type="NCBI Taxonomy" id="7936"/>
    <lineage>
        <taxon>Eukaryota</taxon>
        <taxon>Metazoa</taxon>
        <taxon>Chordata</taxon>
        <taxon>Craniata</taxon>
        <taxon>Vertebrata</taxon>
        <taxon>Euteleostomi</taxon>
        <taxon>Actinopterygii</taxon>
        <taxon>Neopterygii</taxon>
        <taxon>Teleostei</taxon>
        <taxon>Anguilliformes</taxon>
        <taxon>Anguillidae</taxon>
        <taxon>Anguilla</taxon>
    </lineage>
</organism>